<reference evidence="1" key="2">
    <citation type="submission" date="2015-07" db="EMBL/GenBank/DDBJ databases">
        <authorList>
            <person name="Noorani M."/>
        </authorList>
    </citation>
    <scope>NUCLEOTIDE SEQUENCE</scope>
    <source>
        <strain evidence="1">Yugu1</strain>
    </source>
</reference>
<accession>A0A368SKN9</accession>
<name>A0A368SKN9_SETIT</name>
<dbReference type="EMBL" id="CM003536">
    <property type="protein sequence ID" value="RCV42914.1"/>
    <property type="molecule type" value="Genomic_DNA"/>
</dbReference>
<proteinExistence type="predicted"/>
<sequence>MGSRKWRPWMLVRKLRSLKRERKWLSFNRFMMALICAWGLSSRLGSFESALSLNLASTVSYPWSI</sequence>
<organism evidence="1">
    <name type="scientific">Setaria italica</name>
    <name type="common">Foxtail millet</name>
    <name type="synonym">Panicum italicum</name>
    <dbReference type="NCBI Taxonomy" id="4555"/>
    <lineage>
        <taxon>Eukaryota</taxon>
        <taxon>Viridiplantae</taxon>
        <taxon>Streptophyta</taxon>
        <taxon>Embryophyta</taxon>
        <taxon>Tracheophyta</taxon>
        <taxon>Spermatophyta</taxon>
        <taxon>Magnoliopsida</taxon>
        <taxon>Liliopsida</taxon>
        <taxon>Poales</taxon>
        <taxon>Poaceae</taxon>
        <taxon>PACMAD clade</taxon>
        <taxon>Panicoideae</taxon>
        <taxon>Panicodae</taxon>
        <taxon>Paniceae</taxon>
        <taxon>Cenchrinae</taxon>
        <taxon>Setaria</taxon>
    </lineage>
</organism>
<protein>
    <submittedName>
        <fullName evidence="1">Uncharacterized protein</fullName>
    </submittedName>
</protein>
<evidence type="ECO:0000313" key="1">
    <source>
        <dbReference type="EMBL" id="RCV42914.1"/>
    </source>
</evidence>
<dbReference type="AlphaFoldDB" id="A0A368SKN9"/>
<gene>
    <name evidence="1" type="ORF">SETIT_9G253600v2</name>
</gene>
<reference evidence="1" key="1">
    <citation type="journal article" date="2012" name="Nat. Biotechnol.">
        <title>Reference genome sequence of the model plant Setaria.</title>
        <authorList>
            <person name="Bennetzen J.L."/>
            <person name="Schmutz J."/>
            <person name="Wang H."/>
            <person name="Percifield R."/>
            <person name="Hawkins J."/>
            <person name="Pontaroli A.C."/>
            <person name="Estep M."/>
            <person name="Feng L."/>
            <person name="Vaughn J.N."/>
            <person name="Grimwood J."/>
            <person name="Jenkins J."/>
            <person name="Barry K."/>
            <person name="Lindquist E."/>
            <person name="Hellsten U."/>
            <person name="Deshpande S."/>
            <person name="Wang X."/>
            <person name="Wu X."/>
            <person name="Mitros T."/>
            <person name="Triplett J."/>
            <person name="Yang X."/>
            <person name="Ye C.Y."/>
            <person name="Mauro-Herrera M."/>
            <person name="Wang L."/>
            <person name="Li P."/>
            <person name="Sharma M."/>
            <person name="Sharma R."/>
            <person name="Ronald P.C."/>
            <person name="Panaud O."/>
            <person name="Kellogg E.A."/>
            <person name="Brutnell T.P."/>
            <person name="Doust A.N."/>
            <person name="Tuskan G.A."/>
            <person name="Rokhsar D."/>
            <person name="Devos K.M."/>
        </authorList>
    </citation>
    <scope>NUCLEOTIDE SEQUENCE [LARGE SCALE GENOMIC DNA]</scope>
    <source>
        <strain evidence="1">Yugu1</strain>
    </source>
</reference>